<dbReference type="Pfam" id="PF05699">
    <property type="entry name" value="Dimer_Tnp_hAT"/>
    <property type="match status" value="1"/>
</dbReference>
<feature type="domain" description="HAT C-terminal dimerisation" evidence="1">
    <location>
        <begin position="1"/>
        <end position="48"/>
    </location>
</feature>
<proteinExistence type="predicted"/>
<dbReference type="STRING" id="27349.A0A0L6UN90"/>
<accession>A0A0L6UN90</accession>
<dbReference type="InterPro" id="IPR012337">
    <property type="entry name" value="RNaseH-like_sf"/>
</dbReference>
<name>A0A0L6UN90_9BASI</name>
<dbReference type="Proteomes" id="UP000037035">
    <property type="component" value="Unassembled WGS sequence"/>
</dbReference>
<dbReference type="InterPro" id="IPR008906">
    <property type="entry name" value="HATC_C_dom"/>
</dbReference>
<keyword evidence="3" id="KW-1185">Reference proteome</keyword>
<evidence type="ECO:0000313" key="3">
    <source>
        <dbReference type="Proteomes" id="UP000037035"/>
    </source>
</evidence>
<dbReference type="SUPFAM" id="SSF53098">
    <property type="entry name" value="Ribonuclease H-like"/>
    <property type="match status" value="1"/>
</dbReference>
<sequence>MAKSYLGIPAMSVPSEQVFSRSKTIIGSQWDGLSSTSIQNLVCVKDWYQKYHEMIDITSVPTPASFTHSDDDSDLK</sequence>
<evidence type="ECO:0000313" key="2">
    <source>
        <dbReference type="EMBL" id="KNZ49732.1"/>
    </source>
</evidence>
<comment type="caution">
    <text evidence="2">The sequence shown here is derived from an EMBL/GenBank/DDBJ whole genome shotgun (WGS) entry which is preliminary data.</text>
</comment>
<gene>
    <name evidence="2" type="ORF">VP01_4823g2</name>
</gene>
<dbReference type="EMBL" id="LAVV01009969">
    <property type="protein sequence ID" value="KNZ49732.1"/>
    <property type="molecule type" value="Genomic_DNA"/>
</dbReference>
<dbReference type="OrthoDB" id="2506934at2759"/>
<dbReference type="GO" id="GO:0046983">
    <property type="term" value="F:protein dimerization activity"/>
    <property type="evidence" value="ECO:0007669"/>
    <property type="project" value="InterPro"/>
</dbReference>
<protein>
    <recommendedName>
        <fullName evidence="1">HAT C-terminal dimerisation domain-containing protein</fullName>
    </recommendedName>
</protein>
<dbReference type="VEuPathDB" id="FungiDB:VP01_4823g2"/>
<reference evidence="2 3" key="1">
    <citation type="submission" date="2015-08" db="EMBL/GenBank/DDBJ databases">
        <title>Next Generation Sequencing and Analysis of the Genome of Puccinia sorghi L Schw, the Causal Agent of Maize Common Rust.</title>
        <authorList>
            <person name="Rochi L."/>
            <person name="Burguener G."/>
            <person name="Darino M."/>
            <person name="Turjanski A."/>
            <person name="Kreff E."/>
            <person name="Dieguez M.J."/>
            <person name="Sacco F."/>
        </authorList>
    </citation>
    <scope>NUCLEOTIDE SEQUENCE [LARGE SCALE GENOMIC DNA]</scope>
    <source>
        <strain evidence="2 3">RO10H11247</strain>
    </source>
</reference>
<dbReference type="AlphaFoldDB" id="A0A0L6UN90"/>
<evidence type="ECO:0000259" key="1">
    <source>
        <dbReference type="Pfam" id="PF05699"/>
    </source>
</evidence>
<organism evidence="2 3">
    <name type="scientific">Puccinia sorghi</name>
    <dbReference type="NCBI Taxonomy" id="27349"/>
    <lineage>
        <taxon>Eukaryota</taxon>
        <taxon>Fungi</taxon>
        <taxon>Dikarya</taxon>
        <taxon>Basidiomycota</taxon>
        <taxon>Pucciniomycotina</taxon>
        <taxon>Pucciniomycetes</taxon>
        <taxon>Pucciniales</taxon>
        <taxon>Pucciniaceae</taxon>
        <taxon>Puccinia</taxon>
    </lineage>
</organism>